<reference evidence="3" key="1">
    <citation type="journal article" date="2019" name="Int. J. Syst. Evol. Microbiol.">
        <title>The Global Catalogue of Microorganisms (GCM) 10K type strain sequencing project: providing services to taxonomists for standard genome sequencing and annotation.</title>
        <authorList>
            <consortium name="The Broad Institute Genomics Platform"/>
            <consortium name="The Broad Institute Genome Sequencing Center for Infectious Disease"/>
            <person name="Wu L."/>
            <person name="Ma J."/>
        </authorList>
    </citation>
    <scope>NUCLEOTIDE SEQUENCE [LARGE SCALE GENOMIC DNA]</scope>
    <source>
        <strain evidence="3">TISTR 1858</strain>
    </source>
</reference>
<dbReference type="EMBL" id="JBHUMX010000040">
    <property type="protein sequence ID" value="MFD2629804.1"/>
    <property type="molecule type" value="Genomic_DNA"/>
</dbReference>
<protein>
    <submittedName>
        <fullName evidence="2">VOC family protein</fullName>
    </submittedName>
</protein>
<evidence type="ECO:0000313" key="3">
    <source>
        <dbReference type="Proteomes" id="UP001597451"/>
    </source>
</evidence>
<evidence type="ECO:0000313" key="2">
    <source>
        <dbReference type="EMBL" id="MFD2629804.1"/>
    </source>
</evidence>
<evidence type="ECO:0000259" key="1">
    <source>
        <dbReference type="PROSITE" id="PS51819"/>
    </source>
</evidence>
<dbReference type="RefSeq" id="WP_379562592.1">
    <property type="nucleotide sequence ID" value="NZ_JBHUMX010000040.1"/>
</dbReference>
<name>A0ABW5Q2F0_9BACI</name>
<dbReference type="Proteomes" id="UP001597451">
    <property type="component" value="Unassembled WGS sequence"/>
</dbReference>
<dbReference type="PROSITE" id="PS51819">
    <property type="entry name" value="VOC"/>
    <property type="match status" value="1"/>
</dbReference>
<dbReference type="Gene3D" id="3.10.180.10">
    <property type="entry name" value="2,3-Dihydroxybiphenyl 1,2-Dioxygenase, domain 1"/>
    <property type="match status" value="1"/>
</dbReference>
<comment type="caution">
    <text evidence="2">The sequence shown here is derived from an EMBL/GenBank/DDBJ whole genome shotgun (WGS) entry which is preliminary data.</text>
</comment>
<gene>
    <name evidence="2" type="ORF">ACFSUN_13535</name>
</gene>
<organism evidence="2 3">
    <name type="scientific">Oceanobacillus kapialis</name>
    <dbReference type="NCBI Taxonomy" id="481353"/>
    <lineage>
        <taxon>Bacteria</taxon>
        <taxon>Bacillati</taxon>
        <taxon>Bacillota</taxon>
        <taxon>Bacilli</taxon>
        <taxon>Bacillales</taxon>
        <taxon>Bacillaceae</taxon>
        <taxon>Oceanobacillus</taxon>
    </lineage>
</organism>
<dbReference type="InterPro" id="IPR029068">
    <property type="entry name" value="Glyas_Bleomycin-R_OHBP_Dase"/>
</dbReference>
<keyword evidence="3" id="KW-1185">Reference proteome</keyword>
<dbReference type="SUPFAM" id="SSF54593">
    <property type="entry name" value="Glyoxalase/Bleomycin resistance protein/Dihydroxybiphenyl dioxygenase"/>
    <property type="match status" value="1"/>
</dbReference>
<accession>A0ABW5Q2F0</accession>
<dbReference type="InterPro" id="IPR037523">
    <property type="entry name" value="VOC_core"/>
</dbReference>
<dbReference type="Pfam" id="PF00903">
    <property type="entry name" value="Glyoxalase"/>
    <property type="match status" value="1"/>
</dbReference>
<sequence length="124" mass="14153">MTSPIKNQLNTVFVPVSDLHSSVEWYCRLLGQAYDLESIKEPIYNMNINHYTGLLLDAGPPNKQQQVSPSKHPIFNFHTDDIDEAYSYVQELGYEINAPIERFDNLAFFNVKDPDGNIIMICDG</sequence>
<dbReference type="InterPro" id="IPR004360">
    <property type="entry name" value="Glyas_Fos-R_dOase_dom"/>
</dbReference>
<proteinExistence type="predicted"/>
<feature type="domain" description="VOC" evidence="1">
    <location>
        <begin position="8"/>
        <end position="124"/>
    </location>
</feature>